<dbReference type="PANTHER" id="PTHR45749:SF21">
    <property type="entry name" value="DUF4371 DOMAIN-CONTAINING PROTEIN"/>
    <property type="match status" value="1"/>
</dbReference>
<dbReference type="PANTHER" id="PTHR45749">
    <property type="match status" value="1"/>
</dbReference>
<dbReference type="EnsemblMetazoa" id="Aqu2.1.44536_001">
    <property type="protein sequence ID" value="Aqu2.1.44536_001"/>
    <property type="gene ID" value="Aqu2.1.44536"/>
</dbReference>
<dbReference type="AlphaFoldDB" id="A0A1X7VXB8"/>
<dbReference type="InParanoid" id="A0A1X7VXB8"/>
<name>A0A1X7VXB8_AMPQE</name>
<sequence>MYCTVCQKWGNPPAGARGAWTTTGICDWNHGTELLRQLGQSKWHSDTASTAAMAQADVACSVVALQITNAARADAERPKNNREIILKLLRSIYFLDINWISHTTVYPSIIDLQVANGDKLLEKHIKEQPLNAKYTSKFSATMLFEAINTWLERKLIMSLKSSPFFSILANESQDIRTQEELSVCFRWLVNGCPAEHFLTILHIKSTDAKTITEALLLFQKKVLTIANWLVRDTMEQHCSLDIKLEYKEEFDLLRLMLFTFIAPVTNCS</sequence>
<proteinExistence type="predicted"/>
<accession>A0A1X7VXB8</accession>
<evidence type="ECO:0000313" key="1">
    <source>
        <dbReference type="EnsemblMetazoa" id="Aqu2.1.44536_001"/>
    </source>
</evidence>
<reference evidence="1" key="1">
    <citation type="submission" date="2017-05" db="UniProtKB">
        <authorList>
            <consortium name="EnsemblMetazoa"/>
        </authorList>
    </citation>
    <scope>IDENTIFICATION</scope>
</reference>
<organism evidence="1">
    <name type="scientific">Amphimedon queenslandica</name>
    <name type="common">Sponge</name>
    <dbReference type="NCBI Taxonomy" id="400682"/>
    <lineage>
        <taxon>Eukaryota</taxon>
        <taxon>Metazoa</taxon>
        <taxon>Porifera</taxon>
        <taxon>Demospongiae</taxon>
        <taxon>Heteroscleromorpha</taxon>
        <taxon>Haplosclerida</taxon>
        <taxon>Niphatidae</taxon>
        <taxon>Amphimedon</taxon>
    </lineage>
</organism>
<protein>
    <submittedName>
        <fullName evidence="1">Uncharacterized protein</fullName>
    </submittedName>
</protein>